<evidence type="ECO:0000256" key="5">
    <source>
        <dbReference type="ARBA" id="ARBA00022553"/>
    </source>
</evidence>
<evidence type="ECO:0000256" key="8">
    <source>
        <dbReference type="ARBA" id="ARBA00022777"/>
    </source>
</evidence>
<evidence type="ECO:0000256" key="4">
    <source>
        <dbReference type="ARBA" id="ARBA00022475"/>
    </source>
</evidence>
<dbReference type="PROSITE" id="PS50109">
    <property type="entry name" value="HIS_KIN"/>
    <property type="match status" value="1"/>
</dbReference>
<dbReference type="EMBL" id="CP013118">
    <property type="protein sequence ID" value="ALO15339.1"/>
    <property type="molecule type" value="Genomic_DNA"/>
</dbReference>
<evidence type="ECO:0000256" key="7">
    <source>
        <dbReference type="ARBA" id="ARBA00022741"/>
    </source>
</evidence>
<proteinExistence type="predicted"/>
<dbReference type="GO" id="GO:0005524">
    <property type="term" value="F:ATP binding"/>
    <property type="evidence" value="ECO:0007669"/>
    <property type="project" value="UniProtKB-KW"/>
</dbReference>
<dbReference type="RefSeq" id="WP_057952805.1">
    <property type="nucleotide sequence ID" value="NZ_CP013118.1"/>
</dbReference>
<evidence type="ECO:0000256" key="11">
    <source>
        <dbReference type="ARBA" id="ARBA00023136"/>
    </source>
</evidence>
<dbReference type="InterPro" id="IPR036097">
    <property type="entry name" value="HisK_dim/P_sf"/>
</dbReference>
<reference evidence="13 14" key="1">
    <citation type="submission" date="2015-11" db="EMBL/GenBank/DDBJ databases">
        <title>Description and complete genome sequence of a novel strain predominating in hypersaline microbial mats and representing a new family of the Bacteriodetes phylum.</title>
        <authorList>
            <person name="Spring S."/>
            <person name="Bunk B."/>
            <person name="Sproer C."/>
            <person name="Klenk H.-P."/>
        </authorList>
    </citation>
    <scope>NUCLEOTIDE SEQUENCE [LARGE SCALE GENOMIC DNA]</scope>
    <source>
        <strain evidence="13 14">L21-Spi-D4</strain>
    </source>
</reference>
<feature type="domain" description="Histidine kinase" evidence="12">
    <location>
        <begin position="545"/>
        <end position="757"/>
    </location>
</feature>
<organism evidence="13 14">
    <name type="scientific">Salinivirga cyanobacteriivorans</name>
    <dbReference type="NCBI Taxonomy" id="1307839"/>
    <lineage>
        <taxon>Bacteria</taxon>
        <taxon>Pseudomonadati</taxon>
        <taxon>Bacteroidota</taxon>
        <taxon>Bacteroidia</taxon>
        <taxon>Bacteroidales</taxon>
        <taxon>Salinivirgaceae</taxon>
        <taxon>Salinivirga</taxon>
    </lineage>
</organism>
<keyword evidence="11" id="KW-0472">Membrane</keyword>
<accession>A0A0S2HZA4</accession>
<keyword evidence="14" id="KW-1185">Reference proteome</keyword>
<dbReference type="CDD" id="cd00130">
    <property type="entry name" value="PAS"/>
    <property type="match status" value="1"/>
</dbReference>
<evidence type="ECO:0000256" key="2">
    <source>
        <dbReference type="ARBA" id="ARBA00004236"/>
    </source>
</evidence>
<dbReference type="InterPro" id="IPR004358">
    <property type="entry name" value="Sig_transdc_His_kin-like_C"/>
</dbReference>
<comment type="subcellular location">
    <subcellularLocation>
        <location evidence="2">Cell membrane</location>
    </subcellularLocation>
</comment>
<dbReference type="SUPFAM" id="SSF47384">
    <property type="entry name" value="Homodimeric domain of signal transducing histidine kinase"/>
    <property type="match status" value="1"/>
</dbReference>
<dbReference type="InterPro" id="IPR035965">
    <property type="entry name" value="PAS-like_dom_sf"/>
</dbReference>
<dbReference type="SUPFAM" id="SSF55785">
    <property type="entry name" value="PYP-like sensor domain (PAS domain)"/>
    <property type="match status" value="2"/>
</dbReference>
<dbReference type="Pfam" id="PF08448">
    <property type="entry name" value="PAS_4"/>
    <property type="match status" value="1"/>
</dbReference>
<keyword evidence="7" id="KW-0547">Nucleotide-binding</keyword>
<evidence type="ECO:0000256" key="10">
    <source>
        <dbReference type="ARBA" id="ARBA00023012"/>
    </source>
</evidence>
<keyword evidence="4" id="KW-1003">Cell membrane</keyword>
<dbReference type="Pfam" id="PF02518">
    <property type="entry name" value="HATPase_c"/>
    <property type="match status" value="1"/>
</dbReference>
<name>A0A0S2HZA4_9BACT</name>
<evidence type="ECO:0000256" key="6">
    <source>
        <dbReference type="ARBA" id="ARBA00022679"/>
    </source>
</evidence>
<dbReference type="Pfam" id="PF13188">
    <property type="entry name" value="PAS_8"/>
    <property type="match status" value="1"/>
</dbReference>
<dbReference type="InterPro" id="IPR036890">
    <property type="entry name" value="HATPase_C_sf"/>
</dbReference>
<protein>
    <recommendedName>
        <fullName evidence="3">histidine kinase</fullName>
        <ecNumber evidence="3">2.7.13.3</ecNumber>
    </recommendedName>
</protein>
<dbReference type="STRING" id="1307839.L21SP5_01697"/>
<evidence type="ECO:0000256" key="1">
    <source>
        <dbReference type="ARBA" id="ARBA00000085"/>
    </source>
</evidence>
<dbReference type="InterPro" id="IPR013656">
    <property type="entry name" value="PAS_4"/>
</dbReference>
<dbReference type="InterPro" id="IPR005467">
    <property type="entry name" value="His_kinase_dom"/>
</dbReference>
<evidence type="ECO:0000256" key="9">
    <source>
        <dbReference type="ARBA" id="ARBA00022840"/>
    </source>
</evidence>
<dbReference type="InterPro" id="IPR003594">
    <property type="entry name" value="HATPase_dom"/>
</dbReference>
<keyword evidence="8 13" id="KW-0418">Kinase</keyword>
<evidence type="ECO:0000313" key="13">
    <source>
        <dbReference type="EMBL" id="ALO15339.1"/>
    </source>
</evidence>
<keyword evidence="5" id="KW-0597">Phosphoprotein</keyword>
<dbReference type="FunFam" id="3.30.565.10:FF:000023">
    <property type="entry name" value="PAS domain-containing sensor histidine kinase"/>
    <property type="match status" value="1"/>
</dbReference>
<dbReference type="SUPFAM" id="SSF55874">
    <property type="entry name" value="ATPase domain of HSP90 chaperone/DNA topoisomerase II/histidine kinase"/>
    <property type="match status" value="1"/>
</dbReference>
<dbReference type="Gene3D" id="1.10.287.130">
    <property type="match status" value="1"/>
</dbReference>
<dbReference type="Pfam" id="PF00512">
    <property type="entry name" value="HisKA"/>
    <property type="match status" value="1"/>
</dbReference>
<dbReference type="OrthoDB" id="1108921at2"/>
<keyword evidence="10" id="KW-0902">Two-component regulatory system</keyword>
<dbReference type="KEGG" id="blq:L21SP5_01697"/>
<dbReference type="InterPro" id="IPR003661">
    <property type="entry name" value="HisK_dim/P_dom"/>
</dbReference>
<dbReference type="PANTHER" id="PTHR43711:SF31">
    <property type="entry name" value="HISTIDINE KINASE"/>
    <property type="match status" value="1"/>
</dbReference>
<gene>
    <name evidence="13" type="primary">luxQ_8</name>
    <name evidence="13" type="ORF">L21SP5_01697</name>
</gene>
<dbReference type="Gene3D" id="3.30.565.10">
    <property type="entry name" value="Histidine kinase-like ATPase, C-terminal domain"/>
    <property type="match status" value="1"/>
</dbReference>
<dbReference type="SMART" id="SM00388">
    <property type="entry name" value="HisKA"/>
    <property type="match status" value="1"/>
</dbReference>
<dbReference type="GO" id="GO:0000155">
    <property type="term" value="F:phosphorelay sensor kinase activity"/>
    <property type="evidence" value="ECO:0007669"/>
    <property type="project" value="InterPro"/>
</dbReference>
<dbReference type="CDD" id="cd00082">
    <property type="entry name" value="HisKA"/>
    <property type="match status" value="1"/>
</dbReference>
<evidence type="ECO:0000256" key="3">
    <source>
        <dbReference type="ARBA" id="ARBA00012438"/>
    </source>
</evidence>
<dbReference type="InterPro" id="IPR000014">
    <property type="entry name" value="PAS"/>
</dbReference>
<dbReference type="GO" id="GO:0005886">
    <property type="term" value="C:plasma membrane"/>
    <property type="evidence" value="ECO:0007669"/>
    <property type="project" value="UniProtKB-SubCell"/>
</dbReference>
<comment type="catalytic activity">
    <reaction evidence="1">
        <text>ATP + protein L-histidine = ADP + protein N-phospho-L-histidine.</text>
        <dbReference type="EC" id="2.7.13.3"/>
    </reaction>
</comment>
<evidence type="ECO:0000259" key="12">
    <source>
        <dbReference type="PROSITE" id="PS50109"/>
    </source>
</evidence>
<dbReference type="EC" id="2.7.13.3" evidence="3"/>
<dbReference type="PATRIC" id="fig|1307839.3.peg.1798"/>
<dbReference type="PRINTS" id="PR00344">
    <property type="entry name" value="BCTRLSENSOR"/>
</dbReference>
<dbReference type="SUPFAM" id="SSF55781">
    <property type="entry name" value="GAF domain-like"/>
    <property type="match status" value="1"/>
</dbReference>
<keyword evidence="9" id="KW-0067">ATP-binding</keyword>
<dbReference type="NCBIfam" id="TIGR00229">
    <property type="entry name" value="sensory_box"/>
    <property type="match status" value="2"/>
</dbReference>
<dbReference type="PANTHER" id="PTHR43711">
    <property type="entry name" value="TWO-COMPONENT HISTIDINE KINASE"/>
    <property type="match status" value="1"/>
</dbReference>
<dbReference type="InterPro" id="IPR050736">
    <property type="entry name" value="Sensor_HK_Regulatory"/>
</dbReference>
<dbReference type="AlphaFoldDB" id="A0A0S2HZA4"/>
<dbReference type="SMART" id="SM00387">
    <property type="entry name" value="HATPase_c"/>
    <property type="match status" value="1"/>
</dbReference>
<dbReference type="SMART" id="SM00091">
    <property type="entry name" value="PAS"/>
    <property type="match status" value="2"/>
</dbReference>
<dbReference type="Proteomes" id="UP000064893">
    <property type="component" value="Chromosome"/>
</dbReference>
<evidence type="ECO:0000313" key="14">
    <source>
        <dbReference type="Proteomes" id="UP000064893"/>
    </source>
</evidence>
<dbReference type="Gene3D" id="3.30.450.20">
    <property type="entry name" value="PAS domain"/>
    <property type="match status" value="2"/>
</dbReference>
<sequence length="757" mass="85775">MENFAHNLLLLTANLSQLHNSDRIKQLFLEGVSGLFPDFEFLWTGEDSNDAGDYEVCTKNSAFGGIKIIKGKLNSTEQAIFKNATQMLGVILENVANKNLKVRELQIEQEKYQLLFKNSPIGVMTYNTQGQVLDVNNKLIEILGSPSIEATKKLNVFSLPALVESGIAHDLGEGIKTGKTIANVKKYQSIWGISLSLKYTITPVFFSGSNPTIAQVIVEDFTQYEQTQEQLLKAKDDAIQNERKVKSLLDAIPDLMFVFNKNGIILDYNAADKELYKKPKEFINQSIYKTLPDFLARLTQEKIDETLKNGVQEYEYTMDLKGEMHIYETRMVPLSQDTTLAIVRDMTQTKKAQRELRQTNAQLELRTSISNAFLRFNDNRFYQQVLSIVMNQLASKYGFFGYIDKNGDLACPAITNSVWTGDKIKSDLMVFKKENWKGVWGESLQQNKAVMKNGNLAFPSTHIKFENVIVSTISNDHDSVIGQIAVARNSDRYSENDLNILVSICNYVAPLLNARLKEMRYKQQLIDAKNQAEESDRLKSAFLANMSHEIRTPMNGIVNFAQMLKNPSLSKEKQAKYVNIVNHQSTQLLHIISDIVDISKLEAGQAKIYKEEIDLNEMITDLQSVHQRIHSNPKVSIVTHTPDEHLFLYSDQTKIQQILTNLINNALKFTAEGTVEFGYEVFENEVMFFVKDTGFGIPKNENDKIFERFMQLETNQKKSGTGLGLSICKGFAELLGGRLSLESTVGEGTTFYFYHPK</sequence>
<keyword evidence="6 13" id="KW-0808">Transferase</keyword>
<dbReference type="CDD" id="cd16922">
    <property type="entry name" value="HATPase_EvgS-ArcB-TorS-like"/>
    <property type="match status" value="1"/>
</dbReference>